<gene>
    <name evidence="2" type="ORF">FHS38_006892</name>
</gene>
<dbReference type="Proteomes" id="UP000556436">
    <property type="component" value="Unassembled WGS sequence"/>
</dbReference>
<dbReference type="SUPFAM" id="SSF54909">
    <property type="entry name" value="Dimeric alpha+beta barrel"/>
    <property type="match status" value="1"/>
</dbReference>
<evidence type="ECO:0000259" key="1">
    <source>
        <dbReference type="PROSITE" id="PS51725"/>
    </source>
</evidence>
<feature type="domain" description="ABM" evidence="1">
    <location>
        <begin position="3"/>
        <end position="91"/>
    </location>
</feature>
<keyword evidence="2" id="KW-0503">Monooxygenase</keyword>
<keyword evidence="3" id="KW-1185">Reference proteome</keyword>
<dbReference type="Pfam" id="PF03992">
    <property type="entry name" value="ABM"/>
    <property type="match status" value="1"/>
</dbReference>
<accession>A0A7W7LII0</accession>
<dbReference type="InterPro" id="IPR050744">
    <property type="entry name" value="AI-2_Isomerase_LsrG"/>
</dbReference>
<dbReference type="InterPro" id="IPR007138">
    <property type="entry name" value="ABM_dom"/>
</dbReference>
<evidence type="ECO:0000313" key="2">
    <source>
        <dbReference type="EMBL" id="MBB4890802.1"/>
    </source>
</evidence>
<dbReference type="RefSeq" id="WP_184740282.1">
    <property type="nucleotide sequence ID" value="NZ_BMRW01000026.1"/>
</dbReference>
<reference evidence="2 3" key="1">
    <citation type="submission" date="2020-08" db="EMBL/GenBank/DDBJ databases">
        <title>Genomic Encyclopedia of Type Strains, Phase III (KMG-III): the genomes of soil and plant-associated and newly described type strains.</title>
        <authorList>
            <person name="Whitman W."/>
        </authorList>
    </citation>
    <scope>NUCLEOTIDE SEQUENCE [LARGE SCALE GENOMIC DNA]</scope>
    <source>
        <strain evidence="2 3">CECT 3265</strain>
    </source>
</reference>
<dbReference type="PROSITE" id="PS51725">
    <property type="entry name" value="ABM"/>
    <property type="match status" value="1"/>
</dbReference>
<dbReference type="EMBL" id="JACHJG010000025">
    <property type="protein sequence ID" value="MBB4890802.1"/>
    <property type="molecule type" value="Genomic_DNA"/>
</dbReference>
<organism evidence="2 3">
    <name type="scientific">Streptomyces netropsis</name>
    <name type="common">Streptoverticillium netropsis</name>
    <dbReference type="NCBI Taxonomy" id="55404"/>
    <lineage>
        <taxon>Bacteria</taxon>
        <taxon>Bacillati</taxon>
        <taxon>Actinomycetota</taxon>
        <taxon>Actinomycetes</taxon>
        <taxon>Kitasatosporales</taxon>
        <taxon>Streptomycetaceae</taxon>
        <taxon>Streptomyces</taxon>
    </lineage>
</organism>
<dbReference type="PANTHER" id="PTHR33336">
    <property type="entry name" value="QUINOL MONOOXYGENASE YGIN-RELATED"/>
    <property type="match status" value="1"/>
</dbReference>
<sequence>MSLTVISRFEARRGREDGLRTELEALIEPALDEPGCLGYDVYADPNRPEVMALVERWTSEEGRAAYLASPCARRAAEVMGTLLCRPPEVQYLPCPCARPSGPPG</sequence>
<dbReference type="AlphaFoldDB" id="A0A7W7LII0"/>
<protein>
    <submittedName>
        <fullName evidence="2">Quinol monooxygenase YgiN</fullName>
    </submittedName>
</protein>
<dbReference type="Gene3D" id="3.30.70.100">
    <property type="match status" value="1"/>
</dbReference>
<evidence type="ECO:0000313" key="3">
    <source>
        <dbReference type="Proteomes" id="UP000556436"/>
    </source>
</evidence>
<keyword evidence="2" id="KW-0560">Oxidoreductase</keyword>
<dbReference type="GO" id="GO:0004497">
    <property type="term" value="F:monooxygenase activity"/>
    <property type="evidence" value="ECO:0007669"/>
    <property type="project" value="UniProtKB-KW"/>
</dbReference>
<dbReference type="PANTHER" id="PTHR33336:SF3">
    <property type="entry name" value="ABM DOMAIN-CONTAINING PROTEIN"/>
    <property type="match status" value="1"/>
</dbReference>
<proteinExistence type="predicted"/>
<dbReference type="InterPro" id="IPR011008">
    <property type="entry name" value="Dimeric_a/b-barrel"/>
</dbReference>
<name>A0A7W7LII0_STRNE</name>
<comment type="caution">
    <text evidence="2">The sequence shown here is derived from an EMBL/GenBank/DDBJ whole genome shotgun (WGS) entry which is preliminary data.</text>
</comment>